<name>S7PTQ4_GLOTA</name>
<dbReference type="PANTHER" id="PTHR11200:SF300">
    <property type="entry name" value="TYPE II INOSITOL 1,4,5-TRISPHOSPHATE 5-PHOSPHATASE"/>
    <property type="match status" value="1"/>
</dbReference>
<dbReference type="KEGG" id="gtr:GLOTRDRAFT_49816"/>
<proteinExistence type="predicted"/>
<evidence type="ECO:0000313" key="4">
    <source>
        <dbReference type="Proteomes" id="UP000030669"/>
    </source>
</evidence>
<feature type="region of interest" description="Disordered" evidence="1">
    <location>
        <begin position="282"/>
        <end position="334"/>
    </location>
</feature>
<protein>
    <submittedName>
        <fullName evidence="3">DNase I-like protein</fullName>
    </submittedName>
</protein>
<sequence>MSQVQELEDAVRPLLRPTEELKNVLQTQTDRIQEASGDDYSNSVSEALVKRRLLAVVSHRDEEEGYEQGCLLIYKFKSGLFLKGDLTVQQALPINRTFSLAMAQTRHSTIDLRPSESHSALSQSRTEFSLSVTAGDGKEPLTLITHDIQGLKALLGECKRLKAEAEQREASTAPNTYSWVQYYTTKHVPVSLLSTIPPDLRIINRPLHTRLSPASAGLPGDDVADVELVREEWILRKAEELCSKDKHVQQTRLRLRIGTFNVNGKLPSQDLSPWVRGVSNSDSPLNTLPPLKPVSPLDLGEVSKNSEPVWPDESGRHFSTDSRRAEEASVEESETDPDLLVFGFQELDLSTEALLYSSKTSRVDAWTTAILASLGEKGALYHKLASKQLVGMLLIVICKTRLKDSFRDVKVCAVGAGILGIMGNKGGTAIRVTYEPRASPEASPSRAITVTFVDAHLAAFDEMMERRNADFHDLSKRLVFDVVPLSSDASLVNNLPTTIYDSDVLFWMVNLNYRIDLSDSDIRTLLKSEPKDRNIESLLAFDQLRYSMRTGKSFQGFTEHEITRLPAGLLADDLGYDMK</sequence>
<dbReference type="SMART" id="SM00128">
    <property type="entry name" value="IPPc"/>
    <property type="match status" value="1"/>
</dbReference>
<dbReference type="PANTHER" id="PTHR11200">
    <property type="entry name" value="INOSITOL 5-PHOSPHATASE"/>
    <property type="match status" value="1"/>
</dbReference>
<gene>
    <name evidence="3" type="ORF">GLOTRDRAFT_49816</name>
</gene>
<dbReference type="Pfam" id="PF22669">
    <property type="entry name" value="Exo_endo_phos2"/>
    <property type="match status" value="1"/>
</dbReference>
<evidence type="ECO:0000313" key="3">
    <source>
        <dbReference type="EMBL" id="EPQ50828.1"/>
    </source>
</evidence>
<evidence type="ECO:0000259" key="2">
    <source>
        <dbReference type="SMART" id="SM00128"/>
    </source>
</evidence>
<keyword evidence="4" id="KW-1185">Reference proteome</keyword>
<dbReference type="RefSeq" id="XP_007870617.1">
    <property type="nucleotide sequence ID" value="XM_007872426.1"/>
</dbReference>
<dbReference type="GeneID" id="19306681"/>
<dbReference type="Gene3D" id="3.60.10.10">
    <property type="entry name" value="Endonuclease/exonuclease/phosphatase"/>
    <property type="match status" value="1"/>
</dbReference>
<evidence type="ECO:0000256" key="1">
    <source>
        <dbReference type="SAM" id="MobiDB-lite"/>
    </source>
</evidence>
<dbReference type="Proteomes" id="UP000030669">
    <property type="component" value="Unassembled WGS sequence"/>
</dbReference>
<dbReference type="InterPro" id="IPR046985">
    <property type="entry name" value="IP5"/>
</dbReference>
<accession>S7PTQ4</accession>
<dbReference type="AlphaFoldDB" id="S7PTQ4"/>
<dbReference type="InterPro" id="IPR000300">
    <property type="entry name" value="IPPc"/>
</dbReference>
<dbReference type="GO" id="GO:0046856">
    <property type="term" value="P:phosphatidylinositol dephosphorylation"/>
    <property type="evidence" value="ECO:0007669"/>
    <property type="project" value="InterPro"/>
</dbReference>
<dbReference type="OrthoDB" id="7862313at2759"/>
<dbReference type="SUPFAM" id="SSF56219">
    <property type="entry name" value="DNase I-like"/>
    <property type="match status" value="1"/>
</dbReference>
<dbReference type="InterPro" id="IPR036691">
    <property type="entry name" value="Endo/exonu/phosph_ase_sf"/>
</dbReference>
<dbReference type="GO" id="GO:0004439">
    <property type="term" value="F:phosphatidylinositol-4,5-bisphosphate 5-phosphatase activity"/>
    <property type="evidence" value="ECO:0007669"/>
    <property type="project" value="TreeGrafter"/>
</dbReference>
<dbReference type="STRING" id="670483.S7PTQ4"/>
<dbReference type="OMA" id="FREHSIT"/>
<feature type="domain" description="Inositol polyphosphate-related phosphatase" evidence="2">
    <location>
        <begin position="251"/>
        <end position="579"/>
    </location>
</feature>
<dbReference type="EMBL" id="KB469313">
    <property type="protein sequence ID" value="EPQ50828.1"/>
    <property type="molecule type" value="Genomic_DNA"/>
</dbReference>
<organism evidence="3 4">
    <name type="scientific">Gloeophyllum trabeum (strain ATCC 11539 / FP-39264 / Madison 617)</name>
    <name type="common">Brown rot fungus</name>
    <dbReference type="NCBI Taxonomy" id="670483"/>
    <lineage>
        <taxon>Eukaryota</taxon>
        <taxon>Fungi</taxon>
        <taxon>Dikarya</taxon>
        <taxon>Basidiomycota</taxon>
        <taxon>Agaricomycotina</taxon>
        <taxon>Agaricomycetes</taxon>
        <taxon>Gloeophyllales</taxon>
        <taxon>Gloeophyllaceae</taxon>
        <taxon>Gloeophyllum</taxon>
    </lineage>
</organism>
<reference evidence="3 4" key="1">
    <citation type="journal article" date="2012" name="Science">
        <title>The Paleozoic origin of enzymatic lignin decomposition reconstructed from 31 fungal genomes.</title>
        <authorList>
            <person name="Floudas D."/>
            <person name="Binder M."/>
            <person name="Riley R."/>
            <person name="Barry K."/>
            <person name="Blanchette R.A."/>
            <person name="Henrissat B."/>
            <person name="Martinez A.T."/>
            <person name="Otillar R."/>
            <person name="Spatafora J.W."/>
            <person name="Yadav J.S."/>
            <person name="Aerts A."/>
            <person name="Benoit I."/>
            <person name="Boyd A."/>
            <person name="Carlson A."/>
            <person name="Copeland A."/>
            <person name="Coutinho P.M."/>
            <person name="de Vries R.P."/>
            <person name="Ferreira P."/>
            <person name="Findley K."/>
            <person name="Foster B."/>
            <person name="Gaskell J."/>
            <person name="Glotzer D."/>
            <person name="Gorecki P."/>
            <person name="Heitman J."/>
            <person name="Hesse C."/>
            <person name="Hori C."/>
            <person name="Igarashi K."/>
            <person name="Jurgens J.A."/>
            <person name="Kallen N."/>
            <person name="Kersten P."/>
            <person name="Kohler A."/>
            <person name="Kuees U."/>
            <person name="Kumar T.K.A."/>
            <person name="Kuo A."/>
            <person name="LaButti K."/>
            <person name="Larrondo L.F."/>
            <person name="Lindquist E."/>
            <person name="Ling A."/>
            <person name="Lombard V."/>
            <person name="Lucas S."/>
            <person name="Lundell T."/>
            <person name="Martin R."/>
            <person name="McLaughlin D.J."/>
            <person name="Morgenstern I."/>
            <person name="Morin E."/>
            <person name="Murat C."/>
            <person name="Nagy L.G."/>
            <person name="Nolan M."/>
            <person name="Ohm R.A."/>
            <person name="Patyshakuliyeva A."/>
            <person name="Rokas A."/>
            <person name="Ruiz-Duenas F.J."/>
            <person name="Sabat G."/>
            <person name="Salamov A."/>
            <person name="Samejima M."/>
            <person name="Schmutz J."/>
            <person name="Slot J.C."/>
            <person name="St John F."/>
            <person name="Stenlid J."/>
            <person name="Sun H."/>
            <person name="Sun S."/>
            <person name="Syed K."/>
            <person name="Tsang A."/>
            <person name="Wiebenga A."/>
            <person name="Young D."/>
            <person name="Pisabarro A."/>
            <person name="Eastwood D.C."/>
            <person name="Martin F."/>
            <person name="Cullen D."/>
            <person name="Grigoriev I.V."/>
            <person name="Hibbett D.S."/>
        </authorList>
    </citation>
    <scope>NUCLEOTIDE SEQUENCE [LARGE SCALE GENOMIC DNA]</scope>
    <source>
        <strain evidence="3 4">ATCC 11539</strain>
    </source>
</reference>
<dbReference type="eggNOG" id="KOG0565">
    <property type="taxonomic scope" value="Eukaryota"/>
</dbReference>
<feature type="compositionally biased region" description="Basic and acidic residues" evidence="1">
    <location>
        <begin position="313"/>
        <end position="327"/>
    </location>
</feature>
<dbReference type="HOGENOM" id="CLU_484851_0_0_1"/>
<dbReference type="Gene3D" id="2.30.29.110">
    <property type="match status" value="1"/>
</dbReference>